<dbReference type="PRINTS" id="PR00081">
    <property type="entry name" value="GDHRDH"/>
</dbReference>
<evidence type="ECO:0000313" key="3">
    <source>
        <dbReference type="EMBL" id="PJE78441.1"/>
    </source>
</evidence>
<gene>
    <name evidence="3" type="primary">fabG_2</name>
    <name evidence="3" type="ORF">CI610_02622</name>
</gene>
<protein>
    <submittedName>
        <fullName evidence="3">3-oxoacyl-[acyl-carrier-protein] reductase FabG</fullName>
        <ecNumber evidence="3">1.1.1.100</ecNumber>
    </submittedName>
</protein>
<dbReference type="EMBL" id="NSIT01000182">
    <property type="protein sequence ID" value="PJE78441.1"/>
    <property type="molecule type" value="Genomic_DNA"/>
</dbReference>
<reference evidence="3" key="1">
    <citation type="journal article" date="2017" name="Appl. Environ. Microbiol.">
        <title>Molecular characterization of an Endozoicomonas-like organism causing infection in king scallop Pecten maximus L.</title>
        <authorList>
            <person name="Cano I."/>
            <person name="van Aerle R."/>
            <person name="Ross S."/>
            <person name="Verner-Jeffreys D.W."/>
            <person name="Paley R.K."/>
            <person name="Rimmer G."/>
            <person name="Ryder D."/>
            <person name="Hooper P."/>
            <person name="Stone D."/>
            <person name="Feist S.W."/>
        </authorList>
    </citation>
    <scope>NUCLEOTIDE SEQUENCE</scope>
</reference>
<dbReference type="InterPro" id="IPR036291">
    <property type="entry name" value="NAD(P)-bd_dom_sf"/>
</dbReference>
<organism evidence="3">
    <name type="scientific">invertebrate metagenome</name>
    <dbReference type="NCBI Taxonomy" id="1711999"/>
    <lineage>
        <taxon>unclassified sequences</taxon>
        <taxon>metagenomes</taxon>
        <taxon>organismal metagenomes</taxon>
    </lineage>
</organism>
<dbReference type="SUPFAM" id="SSF51735">
    <property type="entry name" value="NAD(P)-binding Rossmann-fold domains"/>
    <property type="match status" value="1"/>
</dbReference>
<comment type="similarity">
    <text evidence="1">Belongs to the short-chain dehydrogenases/reductases (SDR) family.</text>
</comment>
<dbReference type="GO" id="GO:0016020">
    <property type="term" value="C:membrane"/>
    <property type="evidence" value="ECO:0007669"/>
    <property type="project" value="TreeGrafter"/>
</dbReference>
<dbReference type="GO" id="GO:0004316">
    <property type="term" value="F:3-oxoacyl-[acyl-carrier-protein] reductase (NADPH) activity"/>
    <property type="evidence" value="ECO:0007669"/>
    <property type="project" value="UniProtKB-EC"/>
</dbReference>
<dbReference type="InterPro" id="IPR002347">
    <property type="entry name" value="SDR_fam"/>
</dbReference>
<accession>A0A2H9T5E6</accession>
<name>A0A2H9T5E6_9ZZZZ</name>
<keyword evidence="2 3" id="KW-0560">Oxidoreductase</keyword>
<dbReference type="Pfam" id="PF00106">
    <property type="entry name" value="adh_short"/>
    <property type="match status" value="1"/>
</dbReference>
<dbReference type="PANTHER" id="PTHR44196:SF1">
    <property type="entry name" value="DEHYDROGENASE_REDUCTASE SDR FAMILY MEMBER 7B"/>
    <property type="match status" value="1"/>
</dbReference>
<dbReference type="AlphaFoldDB" id="A0A2H9T5E6"/>
<evidence type="ECO:0000256" key="2">
    <source>
        <dbReference type="ARBA" id="ARBA00023002"/>
    </source>
</evidence>
<sequence>MSLPTHKNNDKKSSVIWITGASRGIGRALSLELAQAGHTIIASARNQKQLTELCLCAKNLTGQIRDFPLDVTDPQSVNKAIHSIIRQYGAIDTAILNAGISIMMHGTHFNTGIVQKHFDLNVMGVSHCLAPLIAHMKEKRSGLIAINASVAGYRGLPNAGAYCATKAALISLAETLYIDLQSVGISVKVINPGFVKTPLTDKNTFPMPFLMSAEKAAKIIAKGLQKKRFEIRFPYFFSTCLKLLRLLPYRIYFMLIKKIA</sequence>
<proteinExistence type="inferred from homology"/>
<evidence type="ECO:0000256" key="1">
    <source>
        <dbReference type="ARBA" id="ARBA00006484"/>
    </source>
</evidence>
<dbReference type="Gene3D" id="3.40.50.720">
    <property type="entry name" value="NAD(P)-binding Rossmann-like Domain"/>
    <property type="match status" value="1"/>
</dbReference>
<dbReference type="PANTHER" id="PTHR44196">
    <property type="entry name" value="DEHYDROGENASE/REDUCTASE SDR FAMILY MEMBER 7B"/>
    <property type="match status" value="1"/>
</dbReference>
<comment type="caution">
    <text evidence="3">The sequence shown here is derived from an EMBL/GenBank/DDBJ whole genome shotgun (WGS) entry which is preliminary data.</text>
</comment>
<dbReference type="EC" id="1.1.1.100" evidence="3"/>